<name>A0A6M3XDK4_9ZZZZ</name>
<gene>
    <name evidence="2" type="ORF">TM448B00537_0018</name>
</gene>
<reference evidence="2" key="1">
    <citation type="submission" date="2020-03" db="EMBL/GenBank/DDBJ databases">
        <title>The deep terrestrial virosphere.</title>
        <authorList>
            <person name="Holmfeldt K."/>
            <person name="Nilsson E."/>
            <person name="Simone D."/>
            <person name="Lopez-Fernandez M."/>
            <person name="Wu X."/>
            <person name="de Brujin I."/>
            <person name="Lundin D."/>
            <person name="Andersson A."/>
            <person name="Bertilsson S."/>
            <person name="Dopson M."/>
        </authorList>
    </citation>
    <scope>NUCLEOTIDE SEQUENCE</scope>
    <source>
        <strain evidence="2">TM448B00537</strain>
    </source>
</reference>
<evidence type="ECO:0000313" key="2">
    <source>
        <dbReference type="EMBL" id="QJH95798.1"/>
    </source>
</evidence>
<organism evidence="2">
    <name type="scientific">viral metagenome</name>
    <dbReference type="NCBI Taxonomy" id="1070528"/>
    <lineage>
        <taxon>unclassified sequences</taxon>
        <taxon>metagenomes</taxon>
        <taxon>organismal metagenomes</taxon>
    </lineage>
</organism>
<proteinExistence type="predicted"/>
<dbReference type="EMBL" id="MT144629">
    <property type="protein sequence ID" value="QJH95798.1"/>
    <property type="molecule type" value="Genomic_DNA"/>
</dbReference>
<accession>A0A6M3XDK4</accession>
<dbReference type="AlphaFoldDB" id="A0A6M3XDK4"/>
<protein>
    <submittedName>
        <fullName evidence="2">Uncharacterized protein</fullName>
    </submittedName>
</protein>
<evidence type="ECO:0000256" key="1">
    <source>
        <dbReference type="SAM" id="MobiDB-lite"/>
    </source>
</evidence>
<sequence>MKTAKFVNFTAEEFIGYWDGKGRTYPAGASEYMPDYLARHYAKHLTNQELLRTTADGTLIHKDGDKMTSPKKPEDVPMFMQFFQMAYIPDDIDELGDSQDNLSSLIGSANKNRADKIAKVEAKISDAPPLSRTRQSRPQEDENFAKPTADGVDPTKPQTVLPADWNESDEEEGSFQGKPVENIN</sequence>
<feature type="region of interest" description="Disordered" evidence="1">
    <location>
        <begin position="120"/>
        <end position="184"/>
    </location>
</feature>